<dbReference type="InterPro" id="IPR014033">
    <property type="entry name" value="Arginase"/>
</dbReference>
<comment type="pathway">
    <text evidence="1">Nitrogen metabolism; urea cycle; L-ornithine and urea from L-arginine: step 1/1.</text>
</comment>
<protein>
    <recommendedName>
        <fullName evidence="3 9">Arginase</fullName>
        <ecNumber evidence="2 9">3.5.3.1</ecNumber>
    </recommendedName>
</protein>
<dbReference type="NCBIfam" id="TIGR01229">
    <property type="entry name" value="rocF_arginase"/>
    <property type="match status" value="1"/>
</dbReference>
<feature type="binding site" evidence="10">
    <location>
        <position position="120"/>
    </location>
    <ligand>
        <name>Mn(2+)</name>
        <dbReference type="ChEBI" id="CHEBI:29035"/>
        <label>1</label>
    </ligand>
</feature>
<evidence type="ECO:0000256" key="1">
    <source>
        <dbReference type="ARBA" id="ARBA00005098"/>
    </source>
</evidence>
<comment type="similarity">
    <text evidence="11 12">Belongs to the arginase family.</text>
</comment>
<dbReference type="KEGG" id="dru:Desru_3810"/>
<evidence type="ECO:0000256" key="10">
    <source>
        <dbReference type="PIRSR" id="PIRSR036979-1"/>
    </source>
</evidence>
<evidence type="ECO:0000256" key="5">
    <source>
        <dbReference type="ARBA" id="ARBA00022723"/>
    </source>
</evidence>
<dbReference type="Proteomes" id="UP000009234">
    <property type="component" value="Chromosome"/>
</dbReference>
<keyword evidence="4 12" id="KW-0056">Arginine metabolism</keyword>
<dbReference type="OrthoDB" id="9788689at2"/>
<dbReference type="GO" id="GO:0004053">
    <property type="term" value="F:arginase activity"/>
    <property type="evidence" value="ECO:0007669"/>
    <property type="project" value="UniProtKB-UniRule"/>
</dbReference>
<feature type="binding site" evidence="10">
    <location>
        <position position="226"/>
    </location>
    <ligand>
        <name>Mn(2+)</name>
        <dbReference type="ChEBI" id="CHEBI:29035"/>
        <label>1</label>
    </ligand>
</feature>
<keyword evidence="6 12" id="KW-0378">Hydrolase</keyword>
<dbReference type="PANTHER" id="PTHR43782">
    <property type="entry name" value="ARGINASE"/>
    <property type="match status" value="1"/>
</dbReference>
<dbReference type="InterPro" id="IPR006035">
    <property type="entry name" value="Ureohydrolase"/>
</dbReference>
<dbReference type="CDD" id="cd09989">
    <property type="entry name" value="Arginase"/>
    <property type="match status" value="1"/>
</dbReference>
<dbReference type="GO" id="GO:0030145">
    <property type="term" value="F:manganese ion binding"/>
    <property type="evidence" value="ECO:0007669"/>
    <property type="project" value="TreeGrafter"/>
</dbReference>
<dbReference type="eggNOG" id="COG0010">
    <property type="taxonomic scope" value="Bacteria"/>
</dbReference>
<keyword evidence="14" id="KW-1185">Reference proteome</keyword>
<dbReference type="FunFam" id="3.40.800.10:FF:000012">
    <property type="entry name" value="Arginase"/>
    <property type="match status" value="1"/>
</dbReference>
<reference evidence="14" key="1">
    <citation type="submission" date="2011-05" db="EMBL/GenBank/DDBJ databases">
        <title>Complete sequence of Desulfotomaculum ruminis DSM 2154.</title>
        <authorList>
            <person name="Lucas S."/>
            <person name="Copeland A."/>
            <person name="Lapidus A."/>
            <person name="Cheng J.-F."/>
            <person name="Goodwin L."/>
            <person name="Pitluck S."/>
            <person name="Lu M."/>
            <person name="Detter J.C."/>
            <person name="Han C."/>
            <person name="Tapia R."/>
            <person name="Land M."/>
            <person name="Hauser L."/>
            <person name="Kyrpides N."/>
            <person name="Ivanova N."/>
            <person name="Mikhailova N."/>
            <person name="Pagani I."/>
            <person name="Stams A.J.M."/>
            <person name="Plugge C.M."/>
            <person name="Muyzer G."/>
            <person name="Kuever J."/>
            <person name="Parshina S.N."/>
            <person name="Ivanova A.E."/>
            <person name="Nazina T.N."/>
            <person name="Brambilla E."/>
            <person name="Spring S."/>
            <person name="Klenk H.-P."/>
            <person name="Woyke T."/>
        </authorList>
    </citation>
    <scope>NUCLEOTIDE SEQUENCE [LARGE SCALE GENOMIC DNA]</scope>
    <source>
        <strain evidence="14">ATCC 23193 / DSM 2154 / NCIB 8452 / DL</strain>
    </source>
</reference>
<dbReference type="EC" id="3.5.3.1" evidence="2 9"/>
<dbReference type="STRING" id="696281.Desru_3810"/>
<feature type="binding site" evidence="10">
    <location>
        <position position="97"/>
    </location>
    <ligand>
        <name>Mn(2+)</name>
        <dbReference type="ChEBI" id="CHEBI:29035"/>
        <label>1</label>
    </ligand>
</feature>
<dbReference type="AlphaFoldDB" id="F6DQL3"/>
<dbReference type="GO" id="GO:0006525">
    <property type="term" value="P:arginine metabolic process"/>
    <property type="evidence" value="ECO:0007669"/>
    <property type="project" value="UniProtKB-KW"/>
</dbReference>
<dbReference type="Pfam" id="PF00491">
    <property type="entry name" value="Arginase"/>
    <property type="match status" value="1"/>
</dbReference>
<evidence type="ECO:0000256" key="4">
    <source>
        <dbReference type="ARBA" id="ARBA00022503"/>
    </source>
</evidence>
<dbReference type="SUPFAM" id="SSF52768">
    <property type="entry name" value="Arginase/deacetylase"/>
    <property type="match status" value="1"/>
</dbReference>
<dbReference type="RefSeq" id="WP_013843755.1">
    <property type="nucleotide sequence ID" value="NC_015589.1"/>
</dbReference>
<accession>F6DQL3</accession>
<feature type="binding site" evidence="10">
    <location>
        <position position="122"/>
    </location>
    <ligand>
        <name>Mn(2+)</name>
        <dbReference type="ChEBI" id="CHEBI:29035"/>
        <label>1</label>
    </ligand>
</feature>
<sequence length="299" mass="31901">MTVEIIGVPLDLGANRRGTDMGPSAVRYAGLCQALVKMGLQVVDSGNIDVPVHESIKMANPDTIFLDEILTVCRTLANQVQAILDRGDFPLVLGGDHSIAMGTLAGIRKSVPDIGLIWFDAHGDFNTFETSRTGNIHGMPLAVATGRGHAKLVQLGGLSPFVQEDKTVLIGVRDLDYHEKISLKNSRVKVYSMKKIDELGMARVVKEAIAIAGQGGSGLHVSFDMDVVDPSIASGVGTPVPGGISYREAHLALELIAETKMLRSLEICEVNPIEDRGGNHTASLAVELVTSALGKRIFE</sequence>
<evidence type="ECO:0000256" key="7">
    <source>
        <dbReference type="ARBA" id="ARBA00023211"/>
    </source>
</evidence>
<evidence type="ECO:0000256" key="2">
    <source>
        <dbReference type="ARBA" id="ARBA00012168"/>
    </source>
</evidence>
<evidence type="ECO:0000256" key="12">
    <source>
        <dbReference type="RuleBase" id="RU361159"/>
    </source>
</evidence>
<organism evidence="13 14">
    <name type="scientific">Desulforamulus ruminis (strain ATCC 23193 / DSM 2154 / NCIMB 8452 / DL)</name>
    <name type="common">Desulfotomaculum ruminis</name>
    <dbReference type="NCBI Taxonomy" id="696281"/>
    <lineage>
        <taxon>Bacteria</taxon>
        <taxon>Bacillati</taxon>
        <taxon>Bacillota</taxon>
        <taxon>Clostridia</taxon>
        <taxon>Eubacteriales</taxon>
        <taxon>Peptococcaceae</taxon>
        <taxon>Desulforamulus</taxon>
    </lineage>
</organism>
<dbReference type="PIRSF" id="PIRSF036979">
    <property type="entry name" value="Arginase"/>
    <property type="match status" value="1"/>
</dbReference>
<evidence type="ECO:0000313" key="14">
    <source>
        <dbReference type="Proteomes" id="UP000009234"/>
    </source>
</evidence>
<comment type="cofactor">
    <cofactor evidence="10 12">
        <name>Mn(2+)</name>
        <dbReference type="ChEBI" id="CHEBI:29035"/>
    </cofactor>
    <text evidence="10 12">Binds 2 manganese ions per subunit.</text>
</comment>
<dbReference type="EMBL" id="CP002780">
    <property type="protein sequence ID" value="AEG62010.1"/>
    <property type="molecule type" value="Genomic_DNA"/>
</dbReference>
<dbReference type="Gene3D" id="3.40.800.10">
    <property type="entry name" value="Ureohydrolase domain"/>
    <property type="match status" value="1"/>
</dbReference>
<gene>
    <name evidence="13" type="ordered locus">Desru_3810</name>
</gene>
<feature type="binding site" evidence="10">
    <location>
        <position position="124"/>
    </location>
    <ligand>
        <name>Mn(2+)</name>
        <dbReference type="ChEBI" id="CHEBI:29035"/>
        <label>2</label>
    </ligand>
</feature>
<dbReference type="HOGENOM" id="CLU_039478_6_2_9"/>
<dbReference type="InterPro" id="IPR023696">
    <property type="entry name" value="Ureohydrolase_dom_sf"/>
</dbReference>
<evidence type="ECO:0000256" key="11">
    <source>
        <dbReference type="PROSITE-ProRule" id="PRU00742"/>
    </source>
</evidence>
<evidence type="ECO:0000256" key="6">
    <source>
        <dbReference type="ARBA" id="ARBA00022801"/>
    </source>
</evidence>
<evidence type="ECO:0000256" key="3">
    <source>
        <dbReference type="ARBA" id="ARBA00018123"/>
    </source>
</evidence>
<evidence type="ECO:0000313" key="13">
    <source>
        <dbReference type="EMBL" id="AEG62010.1"/>
    </source>
</evidence>
<reference evidence="13 14" key="2">
    <citation type="journal article" date="2012" name="Stand. Genomic Sci.">
        <title>Complete genome sequence of the sulfate-reducing firmicute Desulfotomaculum ruminis type strain (DL(T)).</title>
        <authorList>
            <person name="Spring S."/>
            <person name="Visser M."/>
            <person name="Lu M."/>
            <person name="Copeland A."/>
            <person name="Lapidus A."/>
            <person name="Lucas S."/>
            <person name="Cheng J.F."/>
            <person name="Han C."/>
            <person name="Tapia R."/>
            <person name="Goodwin L.A."/>
            <person name="Pitluck S."/>
            <person name="Ivanova N."/>
            <person name="Land M."/>
            <person name="Hauser L."/>
            <person name="Larimer F."/>
            <person name="Rohde M."/>
            <person name="Goker M."/>
            <person name="Detter J.C."/>
            <person name="Kyrpides N.C."/>
            <person name="Woyke T."/>
            <person name="Schaap P.J."/>
            <person name="Plugge C.M."/>
            <person name="Muyzer G."/>
            <person name="Kuever J."/>
            <person name="Pereira I.A."/>
            <person name="Parshina S.N."/>
            <person name="Bernier-Latmani R."/>
            <person name="Stams A.J."/>
            <person name="Klenk H.P."/>
        </authorList>
    </citation>
    <scope>NUCLEOTIDE SEQUENCE [LARGE SCALE GENOMIC DNA]</scope>
    <source>
        <strain evidence="14">ATCC 23193 / DSM 2154 / NCIB 8452 / DL</strain>
    </source>
</reference>
<evidence type="ECO:0000256" key="8">
    <source>
        <dbReference type="ARBA" id="ARBA00047391"/>
    </source>
</evidence>
<feature type="binding site" evidence="10">
    <location>
        <position position="224"/>
    </location>
    <ligand>
        <name>Mn(2+)</name>
        <dbReference type="ChEBI" id="CHEBI:29035"/>
        <label>1</label>
    </ligand>
</feature>
<dbReference type="PRINTS" id="PR00116">
    <property type="entry name" value="ARGINASE"/>
</dbReference>
<keyword evidence="5 10" id="KW-0479">Metal-binding</keyword>
<dbReference type="PANTHER" id="PTHR43782:SF3">
    <property type="entry name" value="ARGINASE"/>
    <property type="match status" value="1"/>
</dbReference>
<dbReference type="GO" id="GO:0005737">
    <property type="term" value="C:cytoplasm"/>
    <property type="evidence" value="ECO:0007669"/>
    <property type="project" value="TreeGrafter"/>
</dbReference>
<dbReference type="PROSITE" id="PS51409">
    <property type="entry name" value="ARGINASE_2"/>
    <property type="match status" value="1"/>
</dbReference>
<name>F6DQL3_DESRL</name>
<keyword evidence="7 10" id="KW-0464">Manganese</keyword>
<comment type="catalytic activity">
    <reaction evidence="8 12">
        <text>L-arginine + H2O = urea + L-ornithine</text>
        <dbReference type="Rhea" id="RHEA:20569"/>
        <dbReference type="ChEBI" id="CHEBI:15377"/>
        <dbReference type="ChEBI" id="CHEBI:16199"/>
        <dbReference type="ChEBI" id="CHEBI:32682"/>
        <dbReference type="ChEBI" id="CHEBI:46911"/>
        <dbReference type="EC" id="3.5.3.1"/>
    </reaction>
</comment>
<evidence type="ECO:0000256" key="9">
    <source>
        <dbReference type="NCBIfam" id="TIGR01229"/>
    </source>
</evidence>
<proteinExistence type="inferred from homology"/>